<feature type="region of interest" description="Disordered" evidence="1">
    <location>
        <begin position="1"/>
        <end position="22"/>
    </location>
</feature>
<evidence type="ECO:0000259" key="2">
    <source>
        <dbReference type="Pfam" id="PF02625"/>
    </source>
</evidence>
<accession>A0ABS1CR28</accession>
<organism evidence="4 5">
    <name type="scientific">Thiohalocapsa halophila</name>
    <dbReference type="NCBI Taxonomy" id="69359"/>
    <lineage>
        <taxon>Bacteria</taxon>
        <taxon>Pseudomonadati</taxon>
        <taxon>Pseudomonadota</taxon>
        <taxon>Gammaproteobacteria</taxon>
        <taxon>Chromatiales</taxon>
        <taxon>Chromatiaceae</taxon>
        <taxon>Thiohalocapsa</taxon>
    </lineage>
</organism>
<dbReference type="PANTHER" id="PTHR30388:SF4">
    <property type="entry name" value="MOLYBDENUM COFACTOR INSERTION CHAPERONE PAOD"/>
    <property type="match status" value="1"/>
</dbReference>
<evidence type="ECO:0000256" key="1">
    <source>
        <dbReference type="SAM" id="MobiDB-lite"/>
    </source>
</evidence>
<dbReference type="Pfam" id="PF13478">
    <property type="entry name" value="XdhC_C"/>
    <property type="match status" value="1"/>
</dbReference>
<evidence type="ECO:0000259" key="3">
    <source>
        <dbReference type="Pfam" id="PF13478"/>
    </source>
</evidence>
<dbReference type="InterPro" id="IPR052698">
    <property type="entry name" value="MoCofactor_Util/Proc"/>
</dbReference>
<dbReference type="InterPro" id="IPR003777">
    <property type="entry name" value="XdhC_CoxI"/>
</dbReference>
<evidence type="ECO:0008006" key="6">
    <source>
        <dbReference type="Google" id="ProtNLM"/>
    </source>
</evidence>
<dbReference type="Pfam" id="PF02625">
    <property type="entry name" value="XdhC_CoxI"/>
    <property type="match status" value="1"/>
</dbReference>
<evidence type="ECO:0000313" key="4">
    <source>
        <dbReference type="EMBL" id="MBK1633821.1"/>
    </source>
</evidence>
<dbReference type="PANTHER" id="PTHR30388">
    <property type="entry name" value="ALDEHYDE OXIDOREDUCTASE MOLYBDENUM COFACTOR ASSEMBLY PROTEIN"/>
    <property type="match status" value="1"/>
</dbReference>
<dbReference type="Gene3D" id="3.40.50.720">
    <property type="entry name" value="NAD(P)-binding Rossmann-like Domain"/>
    <property type="match status" value="1"/>
</dbReference>
<proteinExistence type="predicted"/>
<evidence type="ECO:0000313" key="5">
    <source>
        <dbReference type="Proteomes" id="UP000748752"/>
    </source>
</evidence>
<dbReference type="InterPro" id="IPR036291">
    <property type="entry name" value="NAD(P)-bd_dom_sf"/>
</dbReference>
<dbReference type="SUPFAM" id="SSF51735">
    <property type="entry name" value="NAD(P)-binding Rossmann-fold domains"/>
    <property type="match status" value="1"/>
</dbReference>
<dbReference type="InterPro" id="IPR027051">
    <property type="entry name" value="XdhC_Rossmann_dom"/>
</dbReference>
<name>A0ABS1CR28_9GAMM</name>
<reference evidence="4 5" key="1">
    <citation type="journal article" date="2020" name="Microorganisms">
        <title>Osmotic Adaptation and Compatible Solute Biosynthesis of Phototrophic Bacteria as Revealed from Genome Analyses.</title>
        <authorList>
            <person name="Imhoff J.F."/>
            <person name="Rahn T."/>
            <person name="Kunzel S."/>
            <person name="Keller A."/>
            <person name="Neulinger S.C."/>
        </authorList>
    </citation>
    <scope>NUCLEOTIDE SEQUENCE [LARGE SCALE GENOMIC DNA]</scope>
    <source>
        <strain evidence="4 5">DSM 6210</strain>
    </source>
</reference>
<feature type="domain" description="XdhC Rossmann" evidence="3">
    <location>
        <begin position="187"/>
        <end position="328"/>
    </location>
</feature>
<comment type="caution">
    <text evidence="4">The sequence shown here is derived from an EMBL/GenBank/DDBJ whole genome shotgun (WGS) entry which is preliminary data.</text>
</comment>
<sequence>MADPTLTESPAAPLETPAEPVSDDERLLAAITALGDRPAWLFTVAATWGASPRPPGAMLLLDADGQETGSVSGGCVEADLMRQVQAGELAADTLPRLISYGVDAKEAMRFGIPCGGRLDLLVERIGDPAPWRLLEERVIARASLRRRLCLDTGEVSLHRGSGEGADGDTFRFDGRTAERTFGPCLRLVIIGAVHITRHLVPMARALGYRVIVCDPRRERLAELEGLGVELDPRMPDDCVRDLANDPRSAVVALTHDPKLDEMALMEALTGDAFYVGALGSSRNQQARRERLASLGVTPAQAARLRGPVGLPLGGRTPAEIAVSIAAEMVAVRQMAALAERGEAPRDHVSP</sequence>
<dbReference type="Proteomes" id="UP000748752">
    <property type="component" value="Unassembled WGS sequence"/>
</dbReference>
<protein>
    <recommendedName>
        <fullName evidence="6">XdhC family protein</fullName>
    </recommendedName>
</protein>
<feature type="domain" description="XdhC- CoxI" evidence="2">
    <location>
        <begin position="36"/>
        <end position="101"/>
    </location>
</feature>
<keyword evidence="5" id="KW-1185">Reference proteome</keyword>
<dbReference type="EMBL" id="NRRV01000125">
    <property type="protein sequence ID" value="MBK1633821.1"/>
    <property type="molecule type" value="Genomic_DNA"/>
</dbReference>
<gene>
    <name evidence="4" type="ORF">CKO31_24420</name>
</gene>